<evidence type="ECO:0000256" key="1">
    <source>
        <dbReference type="SAM" id="MobiDB-lite"/>
    </source>
</evidence>
<dbReference type="Gene3D" id="3.30.2020.40">
    <property type="entry name" value="Uncharacterised protein PF10387, DUF2442"/>
    <property type="match status" value="1"/>
</dbReference>
<evidence type="ECO:0000313" key="3">
    <source>
        <dbReference type="Proteomes" id="UP000198793"/>
    </source>
</evidence>
<dbReference type="Proteomes" id="UP000198793">
    <property type="component" value="Unassembled WGS sequence"/>
</dbReference>
<evidence type="ECO:0008006" key="4">
    <source>
        <dbReference type="Google" id="ProtNLM"/>
    </source>
</evidence>
<name>A0A1H0N0X7_9HYPH</name>
<dbReference type="InterPro" id="IPR018841">
    <property type="entry name" value="DUF2442"/>
</dbReference>
<dbReference type="AlphaFoldDB" id="A0A1H0N0X7"/>
<accession>A0A1H0N0X7</accession>
<proteinExistence type="predicted"/>
<sequence length="137" mass="14951">MGDFILDEDAFQAANRRGEDERSRSPIPTSVRFDRPSGRIVVEFTNGAAFMAPARQLQGLEDASDDELAEVELLGETGLHWETRDVDFRIVGLMAGIFGNARFMEAARRGGEARSEVKAAAARENGRKGGRPRKGAA</sequence>
<feature type="compositionally biased region" description="Basic residues" evidence="1">
    <location>
        <begin position="128"/>
        <end position="137"/>
    </location>
</feature>
<reference evidence="2 3" key="1">
    <citation type="submission" date="2016-10" db="EMBL/GenBank/DDBJ databases">
        <authorList>
            <person name="de Groot N.N."/>
        </authorList>
    </citation>
    <scope>NUCLEOTIDE SEQUENCE [LARGE SCALE GENOMIC DNA]</scope>
    <source>
        <strain evidence="3">L7-484,KACC 16230,DSM 25025</strain>
    </source>
</reference>
<dbReference type="EMBL" id="FNIT01000016">
    <property type="protein sequence ID" value="SDO86271.1"/>
    <property type="molecule type" value="Genomic_DNA"/>
</dbReference>
<evidence type="ECO:0000313" key="2">
    <source>
        <dbReference type="EMBL" id="SDO86271.1"/>
    </source>
</evidence>
<dbReference type="STRING" id="1166073.SAMN05192530_11644"/>
<keyword evidence="3" id="KW-1185">Reference proteome</keyword>
<gene>
    <name evidence="2" type="ORF">SAMN05192530_11644</name>
</gene>
<dbReference type="OrthoDB" id="337884at2"/>
<dbReference type="Pfam" id="PF10387">
    <property type="entry name" value="DUF2442"/>
    <property type="match status" value="1"/>
</dbReference>
<organism evidence="2 3">
    <name type="scientific">Aureimonas jatrophae</name>
    <dbReference type="NCBI Taxonomy" id="1166073"/>
    <lineage>
        <taxon>Bacteria</taxon>
        <taxon>Pseudomonadati</taxon>
        <taxon>Pseudomonadota</taxon>
        <taxon>Alphaproteobacteria</taxon>
        <taxon>Hyphomicrobiales</taxon>
        <taxon>Aurantimonadaceae</taxon>
        <taxon>Aureimonas</taxon>
    </lineage>
</organism>
<protein>
    <recommendedName>
        <fullName evidence="4">DUF2442 domain-containing protein</fullName>
    </recommendedName>
</protein>
<dbReference type="RefSeq" id="WP_090677061.1">
    <property type="nucleotide sequence ID" value="NZ_FNIT01000016.1"/>
</dbReference>
<feature type="region of interest" description="Disordered" evidence="1">
    <location>
        <begin position="109"/>
        <end position="137"/>
    </location>
</feature>